<keyword evidence="4" id="KW-1185">Reference proteome</keyword>
<feature type="chain" id="PRO_5045990400" evidence="1">
    <location>
        <begin position="28"/>
        <end position="167"/>
    </location>
</feature>
<evidence type="ECO:0000259" key="2">
    <source>
        <dbReference type="PROSITE" id="PS51352"/>
    </source>
</evidence>
<dbReference type="CDD" id="cd02966">
    <property type="entry name" value="TlpA_like_family"/>
    <property type="match status" value="1"/>
</dbReference>
<evidence type="ECO:0000313" key="4">
    <source>
        <dbReference type="Proteomes" id="UP000649768"/>
    </source>
</evidence>
<sequence>MKASVLINKGWQVMVLAVAVSMSAVQAAETDQTAPLFEAKTLSGQAFDLSDYLGKQPVYLKFWATWCSFCKAEMPHLNAIEQQFGDEIKVMSINVGFNDSVANIQQFFGQEGYDIPTIFDANGEITQKYQVVGTPHHILIDKDGKVAYRTFLATDQLDQIIEQWAQH</sequence>
<dbReference type="SUPFAM" id="SSF52833">
    <property type="entry name" value="Thioredoxin-like"/>
    <property type="match status" value="1"/>
</dbReference>
<feature type="domain" description="Thioredoxin" evidence="2">
    <location>
        <begin position="28"/>
        <end position="166"/>
    </location>
</feature>
<organism evidence="3 4">
    <name type="scientific">Photobacterium arenosum</name>
    <dbReference type="NCBI Taxonomy" id="2774143"/>
    <lineage>
        <taxon>Bacteria</taxon>
        <taxon>Pseudomonadati</taxon>
        <taxon>Pseudomonadota</taxon>
        <taxon>Gammaproteobacteria</taxon>
        <taxon>Vibrionales</taxon>
        <taxon>Vibrionaceae</taxon>
        <taxon>Photobacterium</taxon>
    </lineage>
</organism>
<dbReference type="PANTHER" id="PTHR42852:SF17">
    <property type="entry name" value="THIOREDOXIN-LIKE PROTEIN HI_1115"/>
    <property type="match status" value="1"/>
</dbReference>
<protein>
    <submittedName>
        <fullName evidence="3">TlpA family protein disulfide reductase</fullName>
    </submittedName>
</protein>
<evidence type="ECO:0000313" key="3">
    <source>
        <dbReference type="EMBL" id="MBD8512653.1"/>
    </source>
</evidence>
<dbReference type="InterPro" id="IPR000866">
    <property type="entry name" value="AhpC/TSA"/>
</dbReference>
<name>A0ABR9BJD1_9GAMM</name>
<dbReference type="InterPro" id="IPR013766">
    <property type="entry name" value="Thioredoxin_domain"/>
</dbReference>
<reference evidence="3 4" key="1">
    <citation type="submission" date="2020-09" db="EMBL/GenBank/DDBJ databases">
        <title>Photobacterium sp. CAU 1568 isolated from sand of Sido Beach.</title>
        <authorList>
            <person name="Kim W."/>
        </authorList>
    </citation>
    <scope>NUCLEOTIDE SEQUENCE [LARGE SCALE GENOMIC DNA]</scope>
    <source>
        <strain evidence="3 4">CAU 1568</strain>
    </source>
</reference>
<keyword evidence="1" id="KW-0732">Signal</keyword>
<dbReference type="Proteomes" id="UP000649768">
    <property type="component" value="Unassembled WGS sequence"/>
</dbReference>
<dbReference type="InterPro" id="IPR036249">
    <property type="entry name" value="Thioredoxin-like_sf"/>
</dbReference>
<comment type="caution">
    <text evidence="3">The sequence shown here is derived from an EMBL/GenBank/DDBJ whole genome shotgun (WGS) entry which is preliminary data.</text>
</comment>
<dbReference type="Pfam" id="PF00578">
    <property type="entry name" value="AhpC-TSA"/>
    <property type="match status" value="1"/>
</dbReference>
<evidence type="ECO:0000256" key="1">
    <source>
        <dbReference type="SAM" id="SignalP"/>
    </source>
</evidence>
<accession>A0ABR9BJD1</accession>
<dbReference type="Gene3D" id="3.40.30.10">
    <property type="entry name" value="Glutaredoxin"/>
    <property type="match status" value="1"/>
</dbReference>
<proteinExistence type="predicted"/>
<dbReference type="PANTHER" id="PTHR42852">
    <property type="entry name" value="THIOL:DISULFIDE INTERCHANGE PROTEIN DSBE"/>
    <property type="match status" value="1"/>
</dbReference>
<dbReference type="PROSITE" id="PS51352">
    <property type="entry name" value="THIOREDOXIN_2"/>
    <property type="match status" value="1"/>
</dbReference>
<feature type="signal peptide" evidence="1">
    <location>
        <begin position="1"/>
        <end position="27"/>
    </location>
</feature>
<gene>
    <name evidence="3" type="ORF">IFO68_08105</name>
</gene>
<dbReference type="InterPro" id="IPR050553">
    <property type="entry name" value="Thioredoxin_ResA/DsbE_sf"/>
</dbReference>
<dbReference type="RefSeq" id="WP_192015438.1">
    <property type="nucleotide sequence ID" value="NZ_JACYTP010000004.1"/>
</dbReference>
<dbReference type="EMBL" id="JACYTP010000004">
    <property type="protein sequence ID" value="MBD8512653.1"/>
    <property type="molecule type" value="Genomic_DNA"/>
</dbReference>